<evidence type="ECO:0000313" key="6">
    <source>
        <dbReference type="EMBL" id="QHT32970.1"/>
    </source>
</evidence>
<dbReference type="PANTHER" id="PTHR45626:SF22">
    <property type="entry name" value="DNA REPAIR PROTEIN RAD5"/>
    <property type="match status" value="1"/>
</dbReference>
<dbReference type="CDD" id="cd18793">
    <property type="entry name" value="SF2_C_SNF"/>
    <property type="match status" value="1"/>
</dbReference>
<dbReference type="GO" id="GO:0005524">
    <property type="term" value="F:ATP binding"/>
    <property type="evidence" value="ECO:0007669"/>
    <property type="project" value="UniProtKB-KW"/>
</dbReference>
<dbReference type="Gene3D" id="3.40.50.10810">
    <property type="entry name" value="Tandem AAA-ATPase domain"/>
    <property type="match status" value="1"/>
</dbReference>
<name>A0A6C0EXK5_9ZZZZ</name>
<proteinExistence type="predicted"/>
<dbReference type="GO" id="GO:0005634">
    <property type="term" value="C:nucleus"/>
    <property type="evidence" value="ECO:0007669"/>
    <property type="project" value="TreeGrafter"/>
</dbReference>
<organism evidence="6">
    <name type="scientific">viral metagenome</name>
    <dbReference type="NCBI Taxonomy" id="1070528"/>
    <lineage>
        <taxon>unclassified sequences</taxon>
        <taxon>metagenomes</taxon>
        <taxon>organismal metagenomes</taxon>
    </lineage>
</organism>
<dbReference type="InterPro" id="IPR000330">
    <property type="entry name" value="SNF2_N"/>
</dbReference>
<dbReference type="Pfam" id="PF00176">
    <property type="entry name" value="SNF2-rel_dom"/>
    <property type="match status" value="1"/>
</dbReference>
<dbReference type="EMBL" id="MN738956">
    <property type="protein sequence ID" value="QHT32970.1"/>
    <property type="molecule type" value="Genomic_DNA"/>
</dbReference>
<evidence type="ECO:0000256" key="3">
    <source>
        <dbReference type="ARBA" id="ARBA00022840"/>
    </source>
</evidence>
<evidence type="ECO:0000256" key="2">
    <source>
        <dbReference type="ARBA" id="ARBA00022801"/>
    </source>
</evidence>
<dbReference type="InterPro" id="IPR014001">
    <property type="entry name" value="Helicase_ATP-bd"/>
</dbReference>
<accession>A0A6C0EXK5</accession>
<keyword evidence="2" id="KW-0378">Hydrolase</keyword>
<dbReference type="GO" id="GO:0008094">
    <property type="term" value="F:ATP-dependent activity, acting on DNA"/>
    <property type="evidence" value="ECO:0007669"/>
    <property type="project" value="TreeGrafter"/>
</dbReference>
<evidence type="ECO:0000259" key="5">
    <source>
        <dbReference type="PROSITE" id="PS51194"/>
    </source>
</evidence>
<dbReference type="InterPro" id="IPR050628">
    <property type="entry name" value="SNF2_RAD54_helicase_TF"/>
</dbReference>
<dbReference type="SMART" id="SM00487">
    <property type="entry name" value="DEXDc"/>
    <property type="match status" value="1"/>
</dbReference>
<dbReference type="PROSITE" id="PS51194">
    <property type="entry name" value="HELICASE_CTER"/>
    <property type="match status" value="1"/>
</dbReference>
<dbReference type="Pfam" id="PF00271">
    <property type="entry name" value="Helicase_C"/>
    <property type="match status" value="1"/>
</dbReference>
<sequence>MDTSRGATQPSETEQTRISAPKYEKKIGKSVSYFHDFLTAANLEKKEYQTEGIRFCLRNEISPPALPFQTCIRGGIVADEMGLGKTIMMIGLIIANFKERTLVVLPVALVKQWEQQILKNAGHKALVYYGPEKRKITDEALAKAHVVITTYGHMIRRDISVSTTTHPISDPIHNSYTPKNRLYGLVWDRVIFDEAHHVRSKNTQIFRSVATLKAKIRWFVTGTPIQNSIHDFYSLCALLGIEASYYANKDNIREIVTSFVLKRTKKSVGLTLPPLTTHTVSVKWESRSEMLLSRSLHSGIACLMPAVVEDAAATAAPTTNPVPALPDIDRDAAPRWFPEPSVAKIGRMLQAKQSCIYPRLTCRRSIPQMPPIEDLNYCSKISKVVETIITNKCNGKRKIVFCHFRGEIDYIQERILEDSPELNVRYLDGRTKESERRIILAPDAGVDVLILQIQTCCEGLNLQQFSEVYFVSPDWNPSVEDQAIARCHRFGQKDPVAVYRFIMEPFKYYPDAAVDAAVTQCIDIDTIETYTANVQNKKRIFADEVLNV</sequence>
<dbReference type="InterPro" id="IPR027417">
    <property type="entry name" value="P-loop_NTPase"/>
</dbReference>
<keyword evidence="1" id="KW-0547">Nucleotide-binding</keyword>
<dbReference type="InterPro" id="IPR038718">
    <property type="entry name" value="SNF2-like_sf"/>
</dbReference>
<dbReference type="PANTHER" id="PTHR45626">
    <property type="entry name" value="TRANSCRIPTION TERMINATION FACTOR 2-RELATED"/>
    <property type="match status" value="1"/>
</dbReference>
<keyword evidence="3" id="KW-0067">ATP-binding</keyword>
<evidence type="ECO:0000256" key="1">
    <source>
        <dbReference type="ARBA" id="ARBA00022741"/>
    </source>
</evidence>
<feature type="domain" description="Helicase ATP-binding" evidence="4">
    <location>
        <begin position="66"/>
        <end position="242"/>
    </location>
</feature>
<dbReference type="PROSITE" id="PS51192">
    <property type="entry name" value="HELICASE_ATP_BIND_1"/>
    <property type="match status" value="1"/>
</dbReference>
<dbReference type="GO" id="GO:0016787">
    <property type="term" value="F:hydrolase activity"/>
    <property type="evidence" value="ECO:0007669"/>
    <property type="project" value="UniProtKB-KW"/>
</dbReference>
<protein>
    <recommendedName>
        <fullName evidence="7">Helicase ATP-binding domain-containing protein</fullName>
    </recommendedName>
</protein>
<feature type="domain" description="Helicase C-terminal" evidence="5">
    <location>
        <begin position="384"/>
        <end position="545"/>
    </location>
</feature>
<dbReference type="SMART" id="SM00490">
    <property type="entry name" value="HELICc"/>
    <property type="match status" value="1"/>
</dbReference>
<dbReference type="InterPro" id="IPR001650">
    <property type="entry name" value="Helicase_C-like"/>
</dbReference>
<dbReference type="AlphaFoldDB" id="A0A6C0EXK5"/>
<dbReference type="GO" id="GO:0006281">
    <property type="term" value="P:DNA repair"/>
    <property type="evidence" value="ECO:0007669"/>
    <property type="project" value="TreeGrafter"/>
</dbReference>
<dbReference type="CDD" id="cd18008">
    <property type="entry name" value="DEXDc_SHPRH-like"/>
    <property type="match status" value="1"/>
</dbReference>
<evidence type="ECO:0000259" key="4">
    <source>
        <dbReference type="PROSITE" id="PS51192"/>
    </source>
</evidence>
<evidence type="ECO:0008006" key="7">
    <source>
        <dbReference type="Google" id="ProtNLM"/>
    </source>
</evidence>
<dbReference type="InterPro" id="IPR049730">
    <property type="entry name" value="SNF2/RAD54-like_C"/>
</dbReference>
<dbReference type="Gene3D" id="3.40.50.300">
    <property type="entry name" value="P-loop containing nucleotide triphosphate hydrolases"/>
    <property type="match status" value="1"/>
</dbReference>
<dbReference type="SUPFAM" id="SSF52540">
    <property type="entry name" value="P-loop containing nucleoside triphosphate hydrolases"/>
    <property type="match status" value="2"/>
</dbReference>
<reference evidence="6" key="1">
    <citation type="journal article" date="2020" name="Nature">
        <title>Giant virus diversity and host interactions through global metagenomics.</title>
        <authorList>
            <person name="Schulz F."/>
            <person name="Roux S."/>
            <person name="Paez-Espino D."/>
            <person name="Jungbluth S."/>
            <person name="Walsh D.A."/>
            <person name="Denef V.J."/>
            <person name="McMahon K.D."/>
            <person name="Konstantinidis K.T."/>
            <person name="Eloe-Fadrosh E.A."/>
            <person name="Kyrpides N.C."/>
            <person name="Woyke T."/>
        </authorList>
    </citation>
    <scope>NUCLEOTIDE SEQUENCE</scope>
    <source>
        <strain evidence="6">GVMAG-M-3300009161-34</strain>
    </source>
</reference>